<dbReference type="InterPro" id="IPR005064">
    <property type="entry name" value="BUG"/>
</dbReference>
<dbReference type="PANTHER" id="PTHR42928">
    <property type="entry name" value="TRICARBOXYLATE-BINDING PROTEIN"/>
    <property type="match status" value="1"/>
</dbReference>
<dbReference type="Proteomes" id="UP000487350">
    <property type="component" value="Unassembled WGS sequence"/>
</dbReference>
<dbReference type="Gene3D" id="3.40.190.10">
    <property type="entry name" value="Periplasmic binding protein-like II"/>
    <property type="match status" value="1"/>
</dbReference>
<sequence>MPSRRFALSMLAGAALWPGASQAAVFGTRAVRIVVPNGAGGAADLTARLVAERLAGPLGQAVIIDNKPSAGGVVAAEQVARAEPDGHTLLLVSSGTAVSAALFKTLAFDTLKDFAPISLLATFDLAIVVKAAGRFDTLGALLAYAHANPGKLNIGTPQIGTTQNLAAELLKVTAGIDAQVIPFNGTPAMVSALRGGEIDAGIDILGPLMPQVAARALVPLAVLGEQRAAQLPDVPTVRSSGGALARFAVSSWNGLAAPARTPAAVIARLNSEVQAVLAQPDVIRRLAELNLVAQGSTPAQLGQRMESDIRRWSDVIARAKIPRQ</sequence>
<organism evidence="3 4">
    <name type="scientific">Caenimonas koreensis DSM 17982</name>
    <dbReference type="NCBI Taxonomy" id="1121255"/>
    <lineage>
        <taxon>Bacteria</taxon>
        <taxon>Pseudomonadati</taxon>
        <taxon>Pseudomonadota</taxon>
        <taxon>Betaproteobacteria</taxon>
        <taxon>Burkholderiales</taxon>
        <taxon>Comamonadaceae</taxon>
        <taxon>Caenimonas</taxon>
    </lineage>
</organism>
<evidence type="ECO:0000256" key="1">
    <source>
        <dbReference type="ARBA" id="ARBA00006987"/>
    </source>
</evidence>
<gene>
    <name evidence="3" type="ORF">GHT07_14080</name>
</gene>
<dbReference type="SUPFAM" id="SSF53850">
    <property type="entry name" value="Periplasmic binding protein-like II"/>
    <property type="match status" value="1"/>
</dbReference>
<feature type="signal peptide" evidence="2">
    <location>
        <begin position="1"/>
        <end position="23"/>
    </location>
</feature>
<reference evidence="3 4" key="1">
    <citation type="submission" date="2019-11" db="EMBL/GenBank/DDBJ databases">
        <title>Caenimonas koreensis gen. nov., sp. nov., isolated from activated sludge.</title>
        <authorList>
            <person name="Seung H.R."/>
        </authorList>
    </citation>
    <scope>NUCLEOTIDE SEQUENCE [LARGE SCALE GENOMIC DNA]</scope>
    <source>
        <strain evidence="3 4">EMB320</strain>
    </source>
</reference>
<dbReference type="Gene3D" id="3.40.190.150">
    <property type="entry name" value="Bordetella uptake gene, domain 1"/>
    <property type="match status" value="1"/>
</dbReference>
<dbReference type="AlphaFoldDB" id="A0A844BD35"/>
<protein>
    <submittedName>
        <fullName evidence="3">Tripartite tricarboxylate transporter substrate binding protein</fullName>
    </submittedName>
</protein>
<keyword evidence="4" id="KW-1185">Reference proteome</keyword>
<evidence type="ECO:0000256" key="2">
    <source>
        <dbReference type="SAM" id="SignalP"/>
    </source>
</evidence>
<dbReference type="PIRSF" id="PIRSF017082">
    <property type="entry name" value="YflP"/>
    <property type="match status" value="1"/>
</dbReference>
<name>A0A844BD35_9BURK</name>
<feature type="chain" id="PRO_5032797622" evidence="2">
    <location>
        <begin position="24"/>
        <end position="324"/>
    </location>
</feature>
<dbReference type="InterPro" id="IPR042100">
    <property type="entry name" value="Bug_dom1"/>
</dbReference>
<comment type="similarity">
    <text evidence="1">Belongs to the UPF0065 (bug) family.</text>
</comment>
<evidence type="ECO:0000313" key="3">
    <source>
        <dbReference type="EMBL" id="MRD48411.1"/>
    </source>
</evidence>
<keyword evidence="2" id="KW-0732">Signal</keyword>
<accession>A0A844BD35</accession>
<dbReference type="Pfam" id="PF03401">
    <property type="entry name" value="TctC"/>
    <property type="match status" value="1"/>
</dbReference>
<proteinExistence type="inferred from homology"/>
<dbReference type="EMBL" id="WJBU01000012">
    <property type="protein sequence ID" value="MRD48411.1"/>
    <property type="molecule type" value="Genomic_DNA"/>
</dbReference>
<evidence type="ECO:0000313" key="4">
    <source>
        <dbReference type="Proteomes" id="UP000487350"/>
    </source>
</evidence>
<dbReference type="RefSeq" id="WP_153585720.1">
    <property type="nucleotide sequence ID" value="NZ_WJBU01000012.1"/>
</dbReference>
<comment type="caution">
    <text evidence="3">The sequence shown here is derived from an EMBL/GenBank/DDBJ whole genome shotgun (WGS) entry which is preliminary data.</text>
</comment>
<dbReference type="PANTHER" id="PTHR42928:SF5">
    <property type="entry name" value="BLR1237 PROTEIN"/>
    <property type="match status" value="1"/>
</dbReference>
<dbReference type="OrthoDB" id="8678477at2"/>